<evidence type="ECO:0000313" key="1">
    <source>
        <dbReference type="EMBL" id="MPC52374.1"/>
    </source>
</evidence>
<organism evidence="1 2">
    <name type="scientific">Portunus trituberculatus</name>
    <name type="common">Swimming crab</name>
    <name type="synonym">Neptunus trituberculatus</name>
    <dbReference type="NCBI Taxonomy" id="210409"/>
    <lineage>
        <taxon>Eukaryota</taxon>
        <taxon>Metazoa</taxon>
        <taxon>Ecdysozoa</taxon>
        <taxon>Arthropoda</taxon>
        <taxon>Crustacea</taxon>
        <taxon>Multicrustacea</taxon>
        <taxon>Malacostraca</taxon>
        <taxon>Eumalacostraca</taxon>
        <taxon>Eucarida</taxon>
        <taxon>Decapoda</taxon>
        <taxon>Pleocyemata</taxon>
        <taxon>Brachyura</taxon>
        <taxon>Eubrachyura</taxon>
        <taxon>Portunoidea</taxon>
        <taxon>Portunidae</taxon>
        <taxon>Portuninae</taxon>
        <taxon>Portunus</taxon>
    </lineage>
</organism>
<dbReference type="AlphaFoldDB" id="A0A5B7G782"/>
<dbReference type="EMBL" id="VSRR010010832">
    <property type="protein sequence ID" value="MPC52374.1"/>
    <property type="molecule type" value="Genomic_DNA"/>
</dbReference>
<reference evidence="1 2" key="1">
    <citation type="submission" date="2019-05" db="EMBL/GenBank/DDBJ databases">
        <title>Another draft genome of Portunus trituberculatus and its Hox gene families provides insights of decapod evolution.</title>
        <authorList>
            <person name="Jeong J.-H."/>
            <person name="Song I."/>
            <person name="Kim S."/>
            <person name="Choi T."/>
            <person name="Kim D."/>
            <person name="Ryu S."/>
            <person name="Kim W."/>
        </authorList>
    </citation>
    <scope>NUCLEOTIDE SEQUENCE [LARGE SCALE GENOMIC DNA]</scope>
    <source>
        <tissue evidence="1">Muscle</tissue>
    </source>
</reference>
<accession>A0A5B7G782</accession>
<proteinExistence type="predicted"/>
<keyword evidence="2" id="KW-1185">Reference proteome</keyword>
<protein>
    <submittedName>
        <fullName evidence="1">Uncharacterized protein</fullName>
    </submittedName>
</protein>
<comment type="caution">
    <text evidence="1">The sequence shown here is derived from an EMBL/GenBank/DDBJ whole genome shotgun (WGS) entry which is preliminary data.</text>
</comment>
<evidence type="ECO:0000313" key="2">
    <source>
        <dbReference type="Proteomes" id="UP000324222"/>
    </source>
</evidence>
<dbReference type="Proteomes" id="UP000324222">
    <property type="component" value="Unassembled WGS sequence"/>
</dbReference>
<gene>
    <name evidence="1" type="ORF">E2C01_046242</name>
</gene>
<name>A0A5B7G782_PORTR</name>
<sequence>MPISPLSPSATGKSQAAALLRDKRACLPSQDLRCCFPVLTSPPPTPPPPPPPQPRLAVISGVYVS</sequence>